<dbReference type="EMBL" id="SIHI01000005">
    <property type="protein sequence ID" value="TWT55322.1"/>
    <property type="molecule type" value="Genomic_DNA"/>
</dbReference>
<dbReference type="AlphaFoldDB" id="A0A5C5WZH3"/>
<dbReference type="OrthoDB" id="285275at2"/>
<organism evidence="1 2">
    <name type="scientific">Thalassoglobus neptunius</name>
    <dbReference type="NCBI Taxonomy" id="1938619"/>
    <lineage>
        <taxon>Bacteria</taxon>
        <taxon>Pseudomonadati</taxon>
        <taxon>Planctomycetota</taxon>
        <taxon>Planctomycetia</taxon>
        <taxon>Planctomycetales</taxon>
        <taxon>Planctomycetaceae</taxon>
        <taxon>Thalassoglobus</taxon>
    </lineage>
</organism>
<accession>A0A5C5WZH3</accession>
<gene>
    <name evidence="1" type="ORF">KOR42_29500</name>
</gene>
<proteinExistence type="predicted"/>
<sequence length="99" mass="11379">MIHYSCDLCGKSLGKERYEANIEITPVHDPDELTEDDLDTDHLQQIGEEISQMGSTKDFELEETGPKRMKFDFCTACAHRFAKTPLHPKMSRAVRYSEN</sequence>
<dbReference type="RefSeq" id="WP_146510451.1">
    <property type="nucleotide sequence ID" value="NZ_SIHI01000005.1"/>
</dbReference>
<name>A0A5C5WZH3_9PLAN</name>
<protein>
    <submittedName>
        <fullName evidence="1">Uncharacterized protein</fullName>
    </submittedName>
</protein>
<keyword evidence="2" id="KW-1185">Reference proteome</keyword>
<dbReference type="Proteomes" id="UP000317243">
    <property type="component" value="Unassembled WGS sequence"/>
</dbReference>
<evidence type="ECO:0000313" key="2">
    <source>
        <dbReference type="Proteomes" id="UP000317243"/>
    </source>
</evidence>
<reference evidence="1 2" key="1">
    <citation type="submission" date="2019-02" db="EMBL/GenBank/DDBJ databases">
        <title>Deep-cultivation of Planctomycetes and their phenomic and genomic characterization uncovers novel biology.</title>
        <authorList>
            <person name="Wiegand S."/>
            <person name="Jogler M."/>
            <person name="Boedeker C."/>
            <person name="Pinto D."/>
            <person name="Vollmers J."/>
            <person name="Rivas-Marin E."/>
            <person name="Kohn T."/>
            <person name="Peeters S.H."/>
            <person name="Heuer A."/>
            <person name="Rast P."/>
            <person name="Oberbeckmann S."/>
            <person name="Bunk B."/>
            <person name="Jeske O."/>
            <person name="Meyerdierks A."/>
            <person name="Storesund J.E."/>
            <person name="Kallscheuer N."/>
            <person name="Luecker S."/>
            <person name="Lage O.M."/>
            <person name="Pohl T."/>
            <person name="Merkel B.J."/>
            <person name="Hornburger P."/>
            <person name="Mueller R.-W."/>
            <person name="Bruemmer F."/>
            <person name="Labrenz M."/>
            <person name="Spormann A.M."/>
            <person name="Op Den Camp H."/>
            <person name="Overmann J."/>
            <person name="Amann R."/>
            <person name="Jetten M.S.M."/>
            <person name="Mascher T."/>
            <person name="Medema M.H."/>
            <person name="Devos D.P."/>
            <person name="Kaster A.-K."/>
            <person name="Ovreas L."/>
            <person name="Rohde M."/>
            <person name="Galperin M.Y."/>
            <person name="Jogler C."/>
        </authorList>
    </citation>
    <scope>NUCLEOTIDE SEQUENCE [LARGE SCALE GENOMIC DNA]</scope>
    <source>
        <strain evidence="1 2">KOR42</strain>
    </source>
</reference>
<evidence type="ECO:0000313" key="1">
    <source>
        <dbReference type="EMBL" id="TWT55322.1"/>
    </source>
</evidence>
<comment type="caution">
    <text evidence="1">The sequence shown here is derived from an EMBL/GenBank/DDBJ whole genome shotgun (WGS) entry which is preliminary data.</text>
</comment>